<evidence type="ECO:0000256" key="1">
    <source>
        <dbReference type="SAM" id="MobiDB-lite"/>
    </source>
</evidence>
<feature type="compositionally biased region" description="Basic and acidic residues" evidence="1">
    <location>
        <begin position="20"/>
        <end position="34"/>
    </location>
</feature>
<reference evidence="2" key="1">
    <citation type="submission" date="2020-11" db="EMBL/GenBank/DDBJ databases">
        <authorList>
            <person name="Tran Van P."/>
        </authorList>
    </citation>
    <scope>NUCLEOTIDE SEQUENCE</scope>
</reference>
<evidence type="ECO:0000313" key="2">
    <source>
        <dbReference type="EMBL" id="CAD7415718.1"/>
    </source>
</evidence>
<proteinExistence type="predicted"/>
<organism evidence="2">
    <name type="scientific">Timema poppense</name>
    <name type="common">Walking stick</name>
    <dbReference type="NCBI Taxonomy" id="170557"/>
    <lineage>
        <taxon>Eukaryota</taxon>
        <taxon>Metazoa</taxon>
        <taxon>Ecdysozoa</taxon>
        <taxon>Arthropoda</taxon>
        <taxon>Hexapoda</taxon>
        <taxon>Insecta</taxon>
        <taxon>Pterygota</taxon>
        <taxon>Neoptera</taxon>
        <taxon>Polyneoptera</taxon>
        <taxon>Phasmatodea</taxon>
        <taxon>Timematodea</taxon>
        <taxon>Timematoidea</taxon>
        <taxon>Timematidae</taxon>
        <taxon>Timema</taxon>
    </lineage>
</organism>
<gene>
    <name evidence="2" type="ORF">TPSB3V08_LOCUS10527</name>
</gene>
<name>A0A7R9DL95_TIMPO</name>
<feature type="region of interest" description="Disordered" evidence="1">
    <location>
        <begin position="51"/>
        <end position="83"/>
    </location>
</feature>
<feature type="compositionally biased region" description="Basic residues" evidence="1">
    <location>
        <begin position="1"/>
        <end position="17"/>
    </location>
</feature>
<dbReference type="EMBL" id="OD009718">
    <property type="protein sequence ID" value="CAD7415718.1"/>
    <property type="molecule type" value="Genomic_DNA"/>
</dbReference>
<feature type="region of interest" description="Disordered" evidence="1">
    <location>
        <begin position="1"/>
        <end position="34"/>
    </location>
</feature>
<accession>A0A7R9DL95</accession>
<dbReference type="AlphaFoldDB" id="A0A7R9DL95"/>
<sequence length="353" mass="41330">MERKKSPSSKHSAKRSSHSTIEHATKTRKVLHPDEKNLAVEELFSLPKAVLKPPEGSKYKSKYPPSRRMTLQDMSKPKKRPEALSKSYTALRKQREEFRKKLVTLILRKDDESSSSSEIPSCEEREILRYYYYIHHGIDTVHVAPLEQAWLEHVHSLIPNKLKLWTKLLDKLIDEMKEEFMLSVKKAIVDFVLQDPSQSDNRIKEYDSEFRRELKEMSMTWKLTFDSARLKMRRNLYTINPCLAQVLDLWHRSFTNMRLVDIQEVIKSGAALDLMDFQQLAQKHIEAARDCLKTQWYPMLQTTFLQLVLDGTALELMERSQHELVLDGILLELVDKAQLEIVLDETPLELVLD</sequence>
<protein>
    <submittedName>
        <fullName evidence="2">Uncharacterized protein</fullName>
    </submittedName>
</protein>